<evidence type="ECO:0000256" key="1">
    <source>
        <dbReference type="SAM" id="MobiDB-lite"/>
    </source>
</evidence>
<organism evidence="3 4">
    <name type="scientific">Heterodera schachtii</name>
    <name type="common">Sugarbeet cyst nematode worm</name>
    <name type="synonym">Tylenchus schachtii</name>
    <dbReference type="NCBI Taxonomy" id="97005"/>
    <lineage>
        <taxon>Eukaryota</taxon>
        <taxon>Metazoa</taxon>
        <taxon>Ecdysozoa</taxon>
        <taxon>Nematoda</taxon>
        <taxon>Chromadorea</taxon>
        <taxon>Rhabditida</taxon>
        <taxon>Tylenchina</taxon>
        <taxon>Tylenchomorpha</taxon>
        <taxon>Tylenchoidea</taxon>
        <taxon>Heteroderidae</taxon>
        <taxon>Heteroderinae</taxon>
        <taxon>Heterodera</taxon>
    </lineage>
</organism>
<evidence type="ECO:0000256" key="2">
    <source>
        <dbReference type="SAM" id="Phobius"/>
    </source>
</evidence>
<protein>
    <submittedName>
        <fullName evidence="3">Uncharacterized protein</fullName>
    </submittedName>
</protein>
<sequence>MLIHVINKSSSKACNLVVNVELNDGKLNKLPKDSLAEQKKRKEKQREEATNAREEEAMEVNPTDFDQYTYCCLYYHLGVDRPSCCRFPFHTGVVIALFLSSVVAFLVLLFLMCWFCPICPLAKKLRERKEEEAENSGEINE</sequence>
<evidence type="ECO:0000313" key="3">
    <source>
        <dbReference type="EMBL" id="KAL3074198.1"/>
    </source>
</evidence>
<feature type="compositionally biased region" description="Basic and acidic residues" evidence="1">
    <location>
        <begin position="33"/>
        <end position="55"/>
    </location>
</feature>
<keyword evidence="2" id="KW-1133">Transmembrane helix</keyword>
<comment type="caution">
    <text evidence="3">The sequence shown here is derived from an EMBL/GenBank/DDBJ whole genome shotgun (WGS) entry which is preliminary data.</text>
</comment>
<dbReference type="EMBL" id="JBICCN010000357">
    <property type="protein sequence ID" value="KAL3074198.1"/>
    <property type="molecule type" value="Genomic_DNA"/>
</dbReference>
<keyword evidence="2" id="KW-0472">Membrane</keyword>
<dbReference type="Proteomes" id="UP001620645">
    <property type="component" value="Unassembled WGS sequence"/>
</dbReference>
<name>A0ABD2IDG9_HETSC</name>
<evidence type="ECO:0000313" key="4">
    <source>
        <dbReference type="Proteomes" id="UP001620645"/>
    </source>
</evidence>
<feature type="region of interest" description="Disordered" evidence="1">
    <location>
        <begin position="33"/>
        <end position="57"/>
    </location>
</feature>
<proteinExistence type="predicted"/>
<keyword evidence="4" id="KW-1185">Reference proteome</keyword>
<gene>
    <name evidence="3" type="ORF">niasHS_015028</name>
</gene>
<dbReference type="AlphaFoldDB" id="A0ABD2IDG9"/>
<reference evidence="3 4" key="1">
    <citation type="submission" date="2024-10" db="EMBL/GenBank/DDBJ databases">
        <authorList>
            <person name="Kim D."/>
        </authorList>
    </citation>
    <scope>NUCLEOTIDE SEQUENCE [LARGE SCALE GENOMIC DNA]</scope>
    <source>
        <strain evidence="3">Taebaek</strain>
    </source>
</reference>
<feature type="transmembrane region" description="Helical" evidence="2">
    <location>
        <begin position="93"/>
        <end position="119"/>
    </location>
</feature>
<keyword evidence="2" id="KW-0812">Transmembrane</keyword>
<accession>A0ABD2IDG9</accession>